<reference evidence="33" key="2">
    <citation type="submission" date="2025-08" db="UniProtKB">
        <authorList>
            <consortium name="Ensembl"/>
        </authorList>
    </citation>
    <scope>IDENTIFICATION</scope>
</reference>
<comment type="pathway">
    <text evidence="2">Protein modification; protein glycosylation.</text>
</comment>
<reference evidence="33" key="1">
    <citation type="submission" date="2019-05" db="EMBL/GenBank/DDBJ databases">
        <authorList>
            <person name="Zhang S."/>
            <person name="Liu J."/>
        </authorList>
    </citation>
    <scope>NUCLEOTIDE SEQUENCE [LARGE SCALE GENOMIC DNA]</scope>
</reference>
<comment type="catalytic activity">
    <reaction evidence="25">
        <text>a beta-D-galactosyl-(1-&gt;3)-N-acetyl-beta-D-galactosaminyl derivative + CMP-N-acetyl-beta-neuraminate = an N-acetyl-alpha-neuraminyl-(2-&gt;3)-beta-D-galactosyl-(1-&gt;3)-N-acetyl-beta-D-galactosaminyl derivative + CMP + H(+)</text>
        <dbReference type="Rhea" id="RHEA:52380"/>
        <dbReference type="ChEBI" id="CHEBI:15378"/>
        <dbReference type="ChEBI" id="CHEBI:57812"/>
        <dbReference type="ChEBI" id="CHEBI:60377"/>
        <dbReference type="ChEBI" id="CHEBI:136588"/>
        <dbReference type="ChEBI" id="CHEBI:136589"/>
        <dbReference type="EC" id="2.4.3.2"/>
    </reaction>
    <physiologicalReaction direction="left-to-right" evidence="25">
        <dbReference type="Rhea" id="RHEA:52381"/>
    </physiologicalReaction>
</comment>
<comment type="catalytic activity">
    <reaction evidence="14">
        <text>a beta-D-galactosyl-(1-&gt;3)-N-acetyl-alpha-D-galactosaminyl derivative + CMP-N-acetyl-beta-neuraminate = an N-acetyl-alpha-neuraminyl-(2-&gt;3)-beta-D-galactosyl-(1-&gt;3)-N-acetyl-alpha-D-galactosaminyl derivative + CMP + H(+)</text>
        <dbReference type="Rhea" id="RHEA:21616"/>
        <dbReference type="ChEBI" id="CHEBI:15378"/>
        <dbReference type="ChEBI" id="CHEBI:57812"/>
        <dbReference type="ChEBI" id="CHEBI:60377"/>
        <dbReference type="ChEBI" id="CHEBI:133470"/>
        <dbReference type="ChEBI" id="CHEBI:139596"/>
        <dbReference type="EC" id="2.4.3.4"/>
    </reaction>
    <physiologicalReaction direction="left-to-right" evidence="14">
        <dbReference type="Rhea" id="RHEA:21617"/>
    </physiologicalReaction>
</comment>
<evidence type="ECO:0000256" key="30">
    <source>
        <dbReference type="ARBA" id="ARBA00076532"/>
    </source>
</evidence>
<dbReference type="Ensembl" id="ENSBGRT00000032975.1">
    <property type="protein sequence ID" value="ENSBGRP00000028472.1"/>
    <property type="gene ID" value="ENSBGRG00000017901.1"/>
</dbReference>
<keyword evidence="10" id="KW-0443">Lipid metabolism</keyword>
<evidence type="ECO:0000256" key="4">
    <source>
        <dbReference type="ARBA" id="ARBA00022676"/>
    </source>
</evidence>
<evidence type="ECO:0000256" key="19">
    <source>
        <dbReference type="ARBA" id="ARBA00043673"/>
    </source>
</evidence>
<sequence>MGSPEAVFSIFPRPSWGLWKGRYGAGGTSLPLEGWQTCSGPSPEPENYGPAGACSELGLREPRAGQVWQVAWGRACLFLPPALVCIRPAGWKLLAMLALFLAVMVWYSISREDRYIELFYFPVPGKKEPCLQGEAEKMVSKLFGNYSREQPFFLQLKDYFWVKTPSLYELPYGTKGSEDLLLRVLAITSYSIPESIQSLKCRRCVVVGNGHRLRNSSLGETINKYDVVIRLNSAPVAGYEQDVGSKTTMRLFYPESAHFNPKVEDNPDTLLVLVAFKAMDFHWIESILSDKKRVRKGFWKQPPLIWDVNPKQIRILNPFYMEIAADKLLSLPIHQPHKIKQKPTTGLLAITLALHLCDLVHIAGFGYPDAHQKKQSIHYYEYITLKSMMWSGHNVSQEALAIKRMLEIGAVKNLTYF</sequence>
<dbReference type="GO" id="GO:0000139">
    <property type="term" value="C:Golgi membrane"/>
    <property type="evidence" value="ECO:0007669"/>
    <property type="project" value="UniProtKB-SubCell"/>
</dbReference>
<dbReference type="CDD" id="cd23982">
    <property type="entry name" value="GT29_ST3GAL4"/>
    <property type="match status" value="1"/>
</dbReference>
<evidence type="ECO:0000256" key="6">
    <source>
        <dbReference type="ARBA" id="ARBA00022692"/>
    </source>
</evidence>
<evidence type="ECO:0000313" key="34">
    <source>
        <dbReference type="Proteomes" id="UP000694520"/>
    </source>
</evidence>
<evidence type="ECO:0000256" key="5">
    <source>
        <dbReference type="ARBA" id="ARBA00022679"/>
    </source>
</evidence>
<evidence type="ECO:0000256" key="2">
    <source>
        <dbReference type="ARBA" id="ARBA00004922"/>
    </source>
</evidence>
<dbReference type="GO" id="GO:0032580">
    <property type="term" value="C:Golgi cisterna membrane"/>
    <property type="evidence" value="ECO:0007669"/>
    <property type="project" value="UniProtKB-SubCell"/>
</dbReference>
<keyword evidence="9" id="KW-0333">Golgi apparatus</keyword>
<comment type="catalytic activity">
    <reaction evidence="20">
        <text>a ganglioside GM1 (d18:1(4E)) + CMP-N-acetyl-beta-neuraminate = a ganglioside GD1a (d18:1(4E)) + CMP + H(+)</text>
        <dbReference type="Rhea" id="RHEA:18021"/>
        <dbReference type="ChEBI" id="CHEBI:15378"/>
        <dbReference type="ChEBI" id="CHEBI:57812"/>
        <dbReference type="ChEBI" id="CHEBI:60377"/>
        <dbReference type="ChEBI" id="CHEBI:77709"/>
        <dbReference type="ChEBI" id="CHEBI:78445"/>
        <dbReference type="EC" id="2.4.3.2"/>
    </reaction>
    <physiologicalReaction direction="left-to-right" evidence="20">
        <dbReference type="Rhea" id="RHEA:18022"/>
    </physiologicalReaction>
</comment>
<evidence type="ECO:0000256" key="12">
    <source>
        <dbReference type="ARBA" id="ARBA00023157"/>
    </source>
</evidence>
<dbReference type="InterPro" id="IPR038578">
    <property type="entry name" value="GT29-like_sf"/>
</dbReference>
<evidence type="ECO:0000256" key="23">
    <source>
        <dbReference type="ARBA" id="ARBA00049726"/>
    </source>
</evidence>
<evidence type="ECO:0000256" key="15">
    <source>
        <dbReference type="ARBA" id="ARBA00037859"/>
    </source>
</evidence>
<dbReference type="EC" id="2.4.3.4" evidence="17"/>
<dbReference type="GO" id="GO:0047288">
    <property type="term" value="F:beta-D-galactosyl-(1-&gt;3)-N-acetyl-beta-D-galactosaminide alpha-2,3- sialyltransferase"/>
    <property type="evidence" value="ECO:0007669"/>
    <property type="project" value="UniProtKB-EC"/>
</dbReference>
<dbReference type="GO" id="GO:0097503">
    <property type="term" value="P:sialylation"/>
    <property type="evidence" value="ECO:0007669"/>
    <property type="project" value="Ensembl"/>
</dbReference>
<protein>
    <recommendedName>
        <fullName evidence="27">CMP-N-acetylneuraminate-beta-galactosamide-alpha-2,3-sialyltransferase 4</fullName>
        <ecNumber evidence="16">2.4.3.2</ecNumber>
        <ecNumber evidence="17">2.4.3.4</ecNumber>
        <ecNumber evidence="23">2.4.3.6</ecNumber>
    </recommendedName>
    <alternativeName>
        <fullName evidence="28">Alpha 2,3-sialyltransferase IV</fullName>
    </alternativeName>
    <alternativeName>
        <fullName evidence="18">Gal-beta-1,3-GalNAc-alpha-2,3-sialyltransferase</fullName>
    </alternativeName>
    <alternativeName>
        <fullName evidence="30">Gal-beta-1,4-GlcNAc-alpha-2,3-sialyltransferase</fullName>
    </alternativeName>
    <alternativeName>
        <fullName evidence="29">N-acetyllactosaminide alpha-2,3-sialyltransferase</fullName>
    </alternativeName>
    <alternativeName>
        <fullName evidence="31">ST3Gal IV</fullName>
    </alternativeName>
    <alternativeName>
        <fullName evidence="32">Sialyltransferase 4C</fullName>
    </alternativeName>
</protein>
<dbReference type="GO" id="GO:0003836">
    <property type="term" value="F:beta-galactoside (CMP) alpha-2,3-sialyltransferase activity"/>
    <property type="evidence" value="ECO:0007669"/>
    <property type="project" value="UniProtKB-EC"/>
</dbReference>
<dbReference type="AlphaFoldDB" id="A0A8C0AFL0"/>
<evidence type="ECO:0000256" key="22">
    <source>
        <dbReference type="ARBA" id="ARBA00049294"/>
    </source>
</evidence>
<dbReference type="GeneTree" id="ENSGT00940000158893"/>
<evidence type="ECO:0000256" key="27">
    <source>
        <dbReference type="ARBA" id="ARBA00072813"/>
    </source>
</evidence>
<evidence type="ECO:0000256" key="29">
    <source>
        <dbReference type="ARBA" id="ARBA00076295"/>
    </source>
</evidence>
<reference evidence="33" key="3">
    <citation type="submission" date="2025-09" db="UniProtKB">
        <authorList>
            <consortium name="Ensembl"/>
        </authorList>
    </citation>
    <scope>IDENTIFICATION</scope>
</reference>
<dbReference type="EC" id="2.4.3.6" evidence="23"/>
<keyword evidence="8" id="KW-1133">Transmembrane helix</keyword>
<evidence type="ECO:0000256" key="25">
    <source>
        <dbReference type="ARBA" id="ARBA00051975"/>
    </source>
</evidence>
<accession>A0A8C0AFL0</accession>
<keyword evidence="34" id="KW-1185">Reference proteome</keyword>
<keyword evidence="13" id="KW-0325">Glycoprotein</keyword>
<evidence type="ECO:0000256" key="13">
    <source>
        <dbReference type="ARBA" id="ARBA00023180"/>
    </source>
</evidence>
<organism evidence="33 34">
    <name type="scientific">Bos mutus grunniens</name>
    <name type="common">Wild yak</name>
    <name type="synonym">Bos grunniens</name>
    <dbReference type="NCBI Taxonomy" id="30521"/>
    <lineage>
        <taxon>Eukaryota</taxon>
        <taxon>Metazoa</taxon>
        <taxon>Chordata</taxon>
        <taxon>Craniata</taxon>
        <taxon>Vertebrata</taxon>
        <taxon>Euteleostomi</taxon>
        <taxon>Mammalia</taxon>
        <taxon>Eutheria</taxon>
        <taxon>Laurasiatheria</taxon>
        <taxon>Artiodactyla</taxon>
        <taxon>Ruminantia</taxon>
        <taxon>Pecora</taxon>
        <taxon>Bovidae</taxon>
        <taxon>Bovinae</taxon>
        <taxon>Bos</taxon>
    </lineage>
</organism>
<dbReference type="GO" id="GO:1903238">
    <property type="term" value="P:positive regulation of leukocyte tethering or rolling"/>
    <property type="evidence" value="ECO:0007669"/>
    <property type="project" value="Ensembl"/>
</dbReference>
<keyword evidence="7" id="KW-0735">Signal-anchor</keyword>
<gene>
    <name evidence="33" type="primary">ST3GAL4</name>
</gene>
<dbReference type="PANTHER" id="PTHR13713">
    <property type="entry name" value="SIALYLTRANSFERASE"/>
    <property type="match status" value="1"/>
</dbReference>
<evidence type="ECO:0000256" key="26">
    <source>
        <dbReference type="ARBA" id="ARBA00052660"/>
    </source>
</evidence>
<dbReference type="EC" id="2.4.3.2" evidence="16"/>
<comment type="catalytic activity">
    <reaction evidence="19">
        <text>a ganglioside GA1 (d18:1(4E)) + CMP-N-acetyl-beta-neuraminate = a ganglioside GM1b (d18:1(4E)) + CMP + H(+)</text>
        <dbReference type="Rhea" id="RHEA:47560"/>
        <dbReference type="ChEBI" id="CHEBI:15378"/>
        <dbReference type="ChEBI" id="CHEBI:27938"/>
        <dbReference type="ChEBI" id="CHEBI:57812"/>
        <dbReference type="ChEBI" id="CHEBI:60377"/>
        <dbReference type="ChEBI" id="CHEBI:78568"/>
    </reaction>
    <physiologicalReaction direction="left-to-right" evidence="19">
        <dbReference type="Rhea" id="RHEA:47561"/>
    </physiologicalReaction>
</comment>
<comment type="subcellular location">
    <subcellularLocation>
        <location evidence="1">Golgi apparatus membrane</location>
        <topology evidence="1">Single-pass type II membrane protein</topology>
    </subcellularLocation>
    <subcellularLocation>
        <location evidence="15">Golgi apparatus</location>
        <location evidence="15">Golgi stack membrane</location>
    </subcellularLocation>
</comment>
<dbReference type="InterPro" id="IPR051142">
    <property type="entry name" value="Glycosyltransferase_29"/>
</dbReference>
<dbReference type="GO" id="GO:0030194">
    <property type="term" value="P:positive regulation of blood coagulation"/>
    <property type="evidence" value="ECO:0007669"/>
    <property type="project" value="Ensembl"/>
</dbReference>
<dbReference type="FunFam" id="3.90.1480.20:FF:000005">
    <property type="entry name" value="ST3 beta-galactoside alpha-2,3-sialyltransferase 4"/>
    <property type="match status" value="1"/>
</dbReference>
<evidence type="ECO:0000256" key="21">
    <source>
        <dbReference type="ARBA" id="ARBA00048162"/>
    </source>
</evidence>
<dbReference type="GO" id="GO:0009101">
    <property type="term" value="P:glycoprotein biosynthetic process"/>
    <property type="evidence" value="ECO:0007669"/>
    <property type="project" value="Ensembl"/>
</dbReference>
<dbReference type="Pfam" id="PF00777">
    <property type="entry name" value="Glyco_transf_29"/>
    <property type="match status" value="1"/>
</dbReference>
<dbReference type="Gene3D" id="3.90.1480.20">
    <property type="entry name" value="Glycosyl transferase family 29"/>
    <property type="match status" value="1"/>
</dbReference>
<dbReference type="PANTHER" id="PTHR13713:SF57">
    <property type="entry name" value="CMP-N-ACETYLNEURAMINATE-BETA-GALACTOSAMIDE-ALPHA-2,3-SIALYLTRANSFERASE 4"/>
    <property type="match status" value="1"/>
</dbReference>
<keyword evidence="12" id="KW-1015">Disulfide bond</keyword>
<dbReference type="GO" id="GO:0008118">
    <property type="term" value="F:N-acetyllactosaminide alpha-2,3-sialyltransferase activity"/>
    <property type="evidence" value="ECO:0007669"/>
    <property type="project" value="UniProtKB-EC"/>
</dbReference>
<comment type="catalytic activity">
    <reaction evidence="26">
        <text>a ganglioside GT1c (d18:1(4E)) + CMP-N-acetyl-beta-neuraminate = a ganglioside GQ1c (d18:1(4E)) + CMP + H(+)</text>
        <dbReference type="Rhea" id="RHEA:47588"/>
        <dbReference type="ChEBI" id="CHEBI:15378"/>
        <dbReference type="ChEBI" id="CHEBI:57812"/>
        <dbReference type="ChEBI" id="CHEBI:60377"/>
        <dbReference type="ChEBI" id="CHEBI:87789"/>
        <dbReference type="ChEBI" id="CHEBI:87791"/>
    </reaction>
    <physiologicalReaction direction="left-to-right" evidence="26">
        <dbReference type="Rhea" id="RHEA:47589"/>
    </physiologicalReaction>
</comment>
<evidence type="ECO:0000256" key="11">
    <source>
        <dbReference type="ARBA" id="ARBA00023136"/>
    </source>
</evidence>
<keyword evidence="4" id="KW-0328">Glycosyltransferase</keyword>
<evidence type="ECO:0000256" key="14">
    <source>
        <dbReference type="ARBA" id="ARBA00036292"/>
    </source>
</evidence>
<dbReference type="Proteomes" id="UP000694520">
    <property type="component" value="Chromosome 29"/>
</dbReference>
<evidence type="ECO:0000256" key="20">
    <source>
        <dbReference type="ARBA" id="ARBA00043773"/>
    </source>
</evidence>
<comment type="catalytic activity">
    <reaction evidence="22">
        <text>a beta-D-galactosyl-(1-&gt;4)-N-acetyl-beta-D-glucosaminyl derivative + CMP-N-acetyl-beta-neuraminate = an N-acetyl-alpha-neuraminyl-(2-&gt;3)-beta-D-galactosyl-(1-&gt;4)-N-acetyl-beta-D-glucosaminyl derivative + CMP + H(+)</text>
        <dbReference type="Rhea" id="RHEA:52316"/>
        <dbReference type="ChEBI" id="CHEBI:15378"/>
        <dbReference type="ChEBI" id="CHEBI:57812"/>
        <dbReference type="ChEBI" id="CHEBI:60377"/>
        <dbReference type="ChEBI" id="CHEBI:133507"/>
        <dbReference type="ChEBI" id="CHEBI:136545"/>
        <dbReference type="EC" id="2.4.3.6"/>
    </reaction>
    <physiologicalReaction direction="left-to-right" evidence="22">
        <dbReference type="Rhea" id="RHEA:52317"/>
    </physiologicalReaction>
</comment>
<keyword evidence="11" id="KW-0472">Membrane</keyword>
<comment type="similarity">
    <text evidence="3">Belongs to the glycosyltransferase 29 family.</text>
</comment>
<evidence type="ECO:0000256" key="31">
    <source>
        <dbReference type="ARBA" id="ARBA00081234"/>
    </source>
</evidence>
<evidence type="ECO:0000313" key="33">
    <source>
        <dbReference type="Ensembl" id="ENSBGRP00000028472.1"/>
    </source>
</evidence>
<evidence type="ECO:0000256" key="8">
    <source>
        <dbReference type="ARBA" id="ARBA00022989"/>
    </source>
</evidence>
<keyword evidence="5" id="KW-0808">Transferase</keyword>
<evidence type="ECO:0000256" key="10">
    <source>
        <dbReference type="ARBA" id="ARBA00023098"/>
    </source>
</evidence>
<evidence type="ECO:0000256" key="9">
    <source>
        <dbReference type="ARBA" id="ARBA00023034"/>
    </source>
</evidence>
<evidence type="ECO:0000256" key="16">
    <source>
        <dbReference type="ARBA" id="ARBA00039106"/>
    </source>
</evidence>
<evidence type="ECO:0000256" key="7">
    <source>
        <dbReference type="ARBA" id="ARBA00022968"/>
    </source>
</evidence>
<proteinExistence type="inferred from homology"/>
<evidence type="ECO:0000256" key="28">
    <source>
        <dbReference type="ARBA" id="ARBA00075868"/>
    </source>
</evidence>
<evidence type="ECO:0000256" key="32">
    <source>
        <dbReference type="ARBA" id="ARBA00082801"/>
    </source>
</evidence>
<dbReference type="InterPro" id="IPR001675">
    <property type="entry name" value="Glyco_trans_29"/>
</dbReference>
<evidence type="ECO:0000256" key="3">
    <source>
        <dbReference type="ARBA" id="ARBA00006003"/>
    </source>
</evidence>
<evidence type="ECO:0000256" key="1">
    <source>
        <dbReference type="ARBA" id="ARBA00004323"/>
    </source>
</evidence>
<evidence type="ECO:0000256" key="18">
    <source>
        <dbReference type="ARBA" id="ARBA00042448"/>
    </source>
</evidence>
<evidence type="ECO:0000256" key="24">
    <source>
        <dbReference type="ARBA" id="ARBA00051076"/>
    </source>
</evidence>
<dbReference type="GO" id="GO:0009247">
    <property type="term" value="P:glycolipid biosynthetic process"/>
    <property type="evidence" value="ECO:0007669"/>
    <property type="project" value="Ensembl"/>
</dbReference>
<comment type="catalytic activity">
    <reaction evidence="21">
        <text>a neolactoside nLc4Cer(d18:1(4E)) + CMP-N-acetyl-beta-neuraminate = a neolactoside IV(3)-alpha-NeuAc-nLc4Cer(d18:1(4E)) + CMP + H(+)</text>
        <dbReference type="Rhea" id="RHEA:18913"/>
        <dbReference type="ChEBI" id="CHEBI:15378"/>
        <dbReference type="ChEBI" id="CHEBI:17006"/>
        <dbReference type="ChEBI" id="CHEBI:57812"/>
        <dbReference type="ChEBI" id="CHEBI:58665"/>
        <dbReference type="ChEBI" id="CHEBI:60377"/>
        <dbReference type="EC" id="2.4.3.6"/>
    </reaction>
    <physiologicalReaction direction="left-to-right" evidence="21">
        <dbReference type="Rhea" id="RHEA:18914"/>
    </physiologicalReaction>
</comment>
<comment type="catalytic activity">
    <reaction evidence="24">
        <text>a neolactoside nLc4Cer + CMP-N-acetyl-beta-neuraminate = a neolactoside IV(3)-alpha-NeuAc-nLc4Cer + CMP + H(+)</text>
        <dbReference type="Rhea" id="RHEA:65432"/>
        <dbReference type="ChEBI" id="CHEBI:15378"/>
        <dbReference type="ChEBI" id="CHEBI:57812"/>
        <dbReference type="ChEBI" id="CHEBI:60377"/>
        <dbReference type="ChEBI" id="CHEBI:90376"/>
        <dbReference type="ChEBI" id="CHEBI:90390"/>
    </reaction>
    <physiologicalReaction direction="left-to-right" evidence="24">
        <dbReference type="Rhea" id="RHEA:65433"/>
    </physiologicalReaction>
</comment>
<name>A0A8C0AFL0_BOSMU</name>
<dbReference type="GO" id="GO:0050890">
    <property type="term" value="P:cognition"/>
    <property type="evidence" value="ECO:0007669"/>
    <property type="project" value="Ensembl"/>
</dbReference>
<evidence type="ECO:0000256" key="17">
    <source>
        <dbReference type="ARBA" id="ARBA00039107"/>
    </source>
</evidence>
<dbReference type="GO" id="GO:0009312">
    <property type="term" value="P:oligosaccharide biosynthetic process"/>
    <property type="evidence" value="ECO:0007669"/>
    <property type="project" value="Ensembl"/>
</dbReference>
<keyword evidence="6" id="KW-0812">Transmembrane</keyword>